<feature type="compositionally biased region" description="Acidic residues" evidence="1">
    <location>
        <begin position="196"/>
        <end position="221"/>
    </location>
</feature>
<dbReference type="Proteomes" id="UP000807025">
    <property type="component" value="Unassembled WGS sequence"/>
</dbReference>
<comment type="caution">
    <text evidence="2">The sequence shown here is derived from an EMBL/GenBank/DDBJ whole genome shotgun (WGS) entry which is preliminary data.</text>
</comment>
<feature type="compositionally biased region" description="Low complexity" evidence="1">
    <location>
        <begin position="1"/>
        <end position="10"/>
    </location>
</feature>
<feature type="region of interest" description="Disordered" evidence="1">
    <location>
        <begin position="158"/>
        <end position="229"/>
    </location>
</feature>
<dbReference type="AlphaFoldDB" id="A0A9P5ZT03"/>
<evidence type="ECO:0000313" key="3">
    <source>
        <dbReference type="Proteomes" id="UP000807025"/>
    </source>
</evidence>
<organism evidence="2 3">
    <name type="scientific">Pleurotus eryngii</name>
    <name type="common">Boletus of the steppes</name>
    <dbReference type="NCBI Taxonomy" id="5323"/>
    <lineage>
        <taxon>Eukaryota</taxon>
        <taxon>Fungi</taxon>
        <taxon>Dikarya</taxon>
        <taxon>Basidiomycota</taxon>
        <taxon>Agaricomycotina</taxon>
        <taxon>Agaricomycetes</taxon>
        <taxon>Agaricomycetidae</taxon>
        <taxon>Agaricales</taxon>
        <taxon>Pleurotineae</taxon>
        <taxon>Pleurotaceae</taxon>
        <taxon>Pleurotus</taxon>
    </lineage>
</organism>
<feature type="region of interest" description="Disordered" evidence="1">
    <location>
        <begin position="1"/>
        <end position="26"/>
    </location>
</feature>
<evidence type="ECO:0000256" key="1">
    <source>
        <dbReference type="SAM" id="MobiDB-lite"/>
    </source>
</evidence>
<reference evidence="2" key="1">
    <citation type="submission" date="2020-11" db="EMBL/GenBank/DDBJ databases">
        <authorList>
            <consortium name="DOE Joint Genome Institute"/>
            <person name="Ahrendt S."/>
            <person name="Riley R."/>
            <person name="Andreopoulos W."/>
            <person name="Labutti K."/>
            <person name="Pangilinan J."/>
            <person name="Ruiz-Duenas F.J."/>
            <person name="Barrasa J.M."/>
            <person name="Sanchez-Garcia M."/>
            <person name="Camarero S."/>
            <person name="Miyauchi S."/>
            <person name="Serrano A."/>
            <person name="Linde D."/>
            <person name="Babiker R."/>
            <person name="Drula E."/>
            <person name="Ayuso-Fernandez I."/>
            <person name="Pacheco R."/>
            <person name="Padilla G."/>
            <person name="Ferreira P."/>
            <person name="Barriuso J."/>
            <person name="Kellner H."/>
            <person name="Castanera R."/>
            <person name="Alfaro M."/>
            <person name="Ramirez L."/>
            <person name="Pisabarro A.G."/>
            <person name="Kuo A."/>
            <person name="Tritt A."/>
            <person name="Lipzen A."/>
            <person name="He G."/>
            <person name="Yan M."/>
            <person name="Ng V."/>
            <person name="Cullen D."/>
            <person name="Martin F."/>
            <person name="Rosso M.-N."/>
            <person name="Henrissat B."/>
            <person name="Hibbett D."/>
            <person name="Martinez A.T."/>
            <person name="Grigoriev I.V."/>
        </authorList>
    </citation>
    <scope>NUCLEOTIDE SEQUENCE</scope>
    <source>
        <strain evidence="2">ATCC 90797</strain>
    </source>
</reference>
<evidence type="ECO:0000313" key="2">
    <source>
        <dbReference type="EMBL" id="KAF9492977.1"/>
    </source>
</evidence>
<feature type="compositionally biased region" description="Low complexity" evidence="1">
    <location>
        <begin position="158"/>
        <end position="168"/>
    </location>
</feature>
<protein>
    <submittedName>
        <fullName evidence="2">Uncharacterized protein</fullName>
    </submittedName>
</protein>
<keyword evidence="3" id="KW-1185">Reference proteome</keyword>
<name>A0A9P5ZT03_PLEER</name>
<accession>A0A9P5ZT03</accession>
<gene>
    <name evidence="2" type="ORF">BDN71DRAFT_1591344</name>
</gene>
<dbReference type="EMBL" id="MU154592">
    <property type="protein sequence ID" value="KAF9492977.1"/>
    <property type="molecule type" value="Genomic_DNA"/>
</dbReference>
<feature type="region of interest" description="Disordered" evidence="1">
    <location>
        <begin position="78"/>
        <end position="144"/>
    </location>
</feature>
<sequence>MPPRTASRARTSVRSHKSSGKVADGDGVQVTPLCLLLRVSPRKRESPADAPAVQMRAPLPTPVILRRLSFGTIESKGALAAAESTVVTPVKKGKHKSPPPSPSPASTIKASKKVVVRPDETKGRRQANTAKRVRPNACLDSDSDDVVVVSESRIASASAASLEENNVSGDKLDELWPDTPNASGVSKSLVLSMLDIEAEEVDEGDDELDEEEWEEEGEDDGPLQGPGKG</sequence>
<proteinExistence type="predicted"/>